<evidence type="ECO:0000256" key="1">
    <source>
        <dbReference type="SAM" id="MobiDB-lite"/>
    </source>
</evidence>
<feature type="compositionally biased region" description="Acidic residues" evidence="1">
    <location>
        <begin position="336"/>
        <end position="349"/>
    </location>
</feature>
<dbReference type="AlphaFoldDB" id="A0A1W2THE7"/>
<feature type="compositionally biased region" description="Basic and acidic residues" evidence="1">
    <location>
        <begin position="319"/>
        <end position="335"/>
    </location>
</feature>
<name>A0A1W2THE7_ROSNE</name>
<reference evidence="2" key="1">
    <citation type="submission" date="2016-03" db="EMBL/GenBank/DDBJ databases">
        <title>Draft genome sequence of Rosellinia necatrix.</title>
        <authorList>
            <person name="Kanematsu S."/>
        </authorList>
    </citation>
    <scope>NUCLEOTIDE SEQUENCE [LARGE SCALE GENOMIC DNA]</scope>
    <source>
        <strain evidence="2">W97</strain>
    </source>
</reference>
<proteinExistence type="predicted"/>
<dbReference type="EMBL" id="DF977454">
    <property type="protein sequence ID" value="GAP87550.2"/>
    <property type="molecule type" value="Genomic_DNA"/>
</dbReference>
<evidence type="ECO:0000313" key="2">
    <source>
        <dbReference type="EMBL" id="GAP87550.2"/>
    </source>
</evidence>
<feature type="region of interest" description="Disordered" evidence="1">
    <location>
        <begin position="184"/>
        <end position="203"/>
    </location>
</feature>
<evidence type="ECO:0000313" key="3">
    <source>
        <dbReference type="Proteomes" id="UP000054516"/>
    </source>
</evidence>
<dbReference type="Proteomes" id="UP000054516">
    <property type="component" value="Unassembled WGS sequence"/>
</dbReference>
<keyword evidence="3" id="KW-1185">Reference proteome</keyword>
<sequence length="361" mass="40377">MLEHKGAIHVTTMDTATLYIRGPGDDGPDLDLNRDPATWGFIFNRILADSFDHVVNLATPYLFRFPLAIPSALWFAARNGGIIHFLVGVEERREPGAAKRRRFDAAAGRRRKLRVICDLLLMSGWRDVEVVDIIGGDPGDGNSRHYSIVRGRKANWPRTRMMAELALAGQHQFPMPRISELFNPPSRDNMDDAAAATEKPSSVSPATAMMMMTTTTAAFMGGHARQKSNGTMDMLSEARRRASDEHARAERAERAYLARKRATIARGALRETREHFGAAAAHLRLGLAGLVAVARAAPYLLGERREAWRRRTEARRRARAEEMRARLEEQLAREGGDEEGDEEGEEEEKEREVKGGKETRP</sequence>
<accession>A0A1W2THE7</accession>
<feature type="compositionally biased region" description="Basic and acidic residues" evidence="1">
    <location>
        <begin position="350"/>
        <end position="361"/>
    </location>
</feature>
<protein>
    <submittedName>
        <fullName evidence="2">Uncharacterized protein</fullName>
    </submittedName>
</protein>
<feature type="region of interest" description="Disordered" evidence="1">
    <location>
        <begin position="315"/>
        <end position="361"/>
    </location>
</feature>
<organism evidence="2">
    <name type="scientific">Rosellinia necatrix</name>
    <name type="common">White root-rot fungus</name>
    <dbReference type="NCBI Taxonomy" id="77044"/>
    <lineage>
        <taxon>Eukaryota</taxon>
        <taxon>Fungi</taxon>
        <taxon>Dikarya</taxon>
        <taxon>Ascomycota</taxon>
        <taxon>Pezizomycotina</taxon>
        <taxon>Sordariomycetes</taxon>
        <taxon>Xylariomycetidae</taxon>
        <taxon>Xylariales</taxon>
        <taxon>Xylariaceae</taxon>
        <taxon>Rosellinia</taxon>
    </lineage>
</organism>
<gene>
    <name evidence="2" type="ORF">SAMD00023353_0900100</name>
</gene>